<feature type="signal peptide" evidence="2">
    <location>
        <begin position="1"/>
        <end position="19"/>
    </location>
</feature>
<dbReference type="EMBL" id="CATQJL010000112">
    <property type="protein sequence ID" value="CAJ0593784.1"/>
    <property type="molecule type" value="Genomic_DNA"/>
</dbReference>
<feature type="compositionally biased region" description="Basic and acidic residues" evidence="1">
    <location>
        <begin position="88"/>
        <end position="105"/>
    </location>
</feature>
<evidence type="ECO:0000313" key="4">
    <source>
        <dbReference type="Proteomes" id="UP001176961"/>
    </source>
</evidence>
<keyword evidence="2" id="KW-0732">Signal</keyword>
<evidence type="ECO:0000256" key="1">
    <source>
        <dbReference type="SAM" id="MobiDB-lite"/>
    </source>
</evidence>
<name>A0AA36GGE9_CYLNA</name>
<comment type="caution">
    <text evidence="3">The sequence shown here is derived from an EMBL/GenBank/DDBJ whole genome shotgun (WGS) entry which is preliminary data.</text>
</comment>
<dbReference type="AlphaFoldDB" id="A0AA36GGE9"/>
<proteinExistence type="predicted"/>
<dbReference type="Proteomes" id="UP001176961">
    <property type="component" value="Unassembled WGS sequence"/>
</dbReference>
<evidence type="ECO:0000256" key="2">
    <source>
        <dbReference type="SAM" id="SignalP"/>
    </source>
</evidence>
<evidence type="ECO:0000313" key="3">
    <source>
        <dbReference type="EMBL" id="CAJ0593784.1"/>
    </source>
</evidence>
<feature type="region of interest" description="Disordered" evidence="1">
    <location>
        <begin position="57"/>
        <end position="111"/>
    </location>
</feature>
<gene>
    <name evidence="3" type="ORF">CYNAS_LOCUS5767</name>
</gene>
<sequence>MHPPQLRVIFWIGVHFVHGATSYLEVDEEKLKEFALFGIPQKPTSVDEEKLKESAYYGISKTKNAREKSKNSRYSSQDQKIDQLNSVLEKDDHEKSLKKTHKNEDLSNSISKNDYERSSLYEKLPNEEENSVLKDHRDSLNYTRKEGDLHVLRNNHSEELQKNPHKKEEHEEATNSISENDPEDLPRNPDNESEVSNAIPGDDDNANDYEREKEWWNEWAQNYSEKDEGWSIRGRGLHLSILGPPLLRGRLRDELK</sequence>
<reference evidence="3" key="1">
    <citation type="submission" date="2023-07" db="EMBL/GenBank/DDBJ databases">
        <authorList>
            <consortium name="CYATHOMIX"/>
        </authorList>
    </citation>
    <scope>NUCLEOTIDE SEQUENCE</scope>
    <source>
        <strain evidence="3">N/A</strain>
    </source>
</reference>
<keyword evidence="4" id="KW-1185">Reference proteome</keyword>
<accession>A0AA36GGE9</accession>
<protein>
    <submittedName>
        <fullName evidence="3">Uncharacterized protein</fullName>
    </submittedName>
</protein>
<organism evidence="3 4">
    <name type="scientific">Cylicocyclus nassatus</name>
    <name type="common">Nematode worm</name>
    <dbReference type="NCBI Taxonomy" id="53992"/>
    <lineage>
        <taxon>Eukaryota</taxon>
        <taxon>Metazoa</taxon>
        <taxon>Ecdysozoa</taxon>
        <taxon>Nematoda</taxon>
        <taxon>Chromadorea</taxon>
        <taxon>Rhabditida</taxon>
        <taxon>Rhabditina</taxon>
        <taxon>Rhabditomorpha</taxon>
        <taxon>Strongyloidea</taxon>
        <taxon>Strongylidae</taxon>
        <taxon>Cylicocyclus</taxon>
    </lineage>
</organism>
<feature type="region of interest" description="Disordered" evidence="1">
    <location>
        <begin position="147"/>
        <end position="208"/>
    </location>
</feature>
<feature type="compositionally biased region" description="Basic and acidic residues" evidence="1">
    <location>
        <begin position="147"/>
        <end position="173"/>
    </location>
</feature>
<feature type="chain" id="PRO_5041469181" evidence="2">
    <location>
        <begin position="20"/>
        <end position="256"/>
    </location>
</feature>
<feature type="compositionally biased region" description="Polar residues" evidence="1">
    <location>
        <begin position="72"/>
        <end position="86"/>
    </location>
</feature>